<dbReference type="RefSeq" id="XP_007673184.1">
    <property type="nucleotide sequence ID" value="XM_007674994.1"/>
</dbReference>
<dbReference type="OMA" id="HICHATE"/>
<dbReference type="EMBL" id="KB445551">
    <property type="protein sequence ID" value="EMC99478.1"/>
    <property type="molecule type" value="Genomic_DNA"/>
</dbReference>
<keyword evidence="3" id="KW-1185">Reference proteome</keyword>
<dbReference type="GeneID" id="19112233"/>
<dbReference type="HOGENOM" id="CLU_752255_0_0_1"/>
<dbReference type="AlphaFoldDB" id="M2N623"/>
<organism evidence="2 3">
    <name type="scientific">Baudoinia panamericana (strain UAMH 10762)</name>
    <name type="common">Angels' share fungus</name>
    <name type="synonym">Baudoinia compniacensis (strain UAMH 10762)</name>
    <dbReference type="NCBI Taxonomy" id="717646"/>
    <lineage>
        <taxon>Eukaryota</taxon>
        <taxon>Fungi</taxon>
        <taxon>Dikarya</taxon>
        <taxon>Ascomycota</taxon>
        <taxon>Pezizomycotina</taxon>
        <taxon>Dothideomycetes</taxon>
        <taxon>Dothideomycetidae</taxon>
        <taxon>Mycosphaerellales</taxon>
        <taxon>Teratosphaeriaceae</taxon>
        <taxon>Baudoinia</taxon>
    </lineage>
</organism>
<feature type="compositionally biased region" description="Polar residues" evidence="1">
    <location>
        <begin position="33"/>
        <end position="43"/>
    </location>
</feature>
<dbReference type="eggNOG" id="ENOG502RGAZ">
    <property type="taxonomic scope" value="Eukaryota"/>
</dbReference>
<feature type="compositionally biased region" description="Basic and acidic residues" evidence="1">
    <location>
        <begin position="44"/>
        <end position="54"/>
    </location>
</feature>
<gene>
    <name evidence="2" type="ORF">BAUCODRAFT_337878</name>
</gene>
<sequence length="368" mass="40264">MDGANTRASTDNATIEDVSDPLLETLNSVLRLSNRPTLAQQNAERPRRFSDTDRGTTTTAPVLRPEPIAVRSRDGSRWLPAPDEQSHRYGGKASISDGLDPASGPSLKPHICHATECAVSKVFATPELLELVLSYLDTRNVLEVRLTSPRWDTVVRTSPELRLHLFCLPQFARLGSDFQLLPLCMPGLDVKLGEPLHLGQWVHVSMTARAARYILPNSSPTRRVRSRSIYEGLRGGLGSRSSNTKADWPTSSSGLPAKGLLRYEGLLIGQPPPINMQAFIVSHDDTKSFSAKGKEVERLDDRPFPCAKLHCDAGISLGFLAETVQSILTDSKLKSGEVKVLFKTIVSFCNTDSAPRKRSGTRGVTMIG</sequence>
<dbReference type="InterPro" id="IPR036047">
    <property type="entry name" value="F-box-like_dom_sf"/>
</dbReference>
<dbReference type="OrthoDB" id="3641288at2759"/>
<reference evidence="2 3" key="1">
    <citation type="journal article" date="2012" name="PLoS Pathog.">
        <title>Diverse lifestyles and strategies of plant pathogenesis encoded in the genomes of eighteen Dothideomycetes fungi.</title>
        <authorList>
            <person name="Ohm R.A."/>
            <person name="Feau N."/>
            <person name="Henrissat B."/>
            <person name="Schoch C.L."/>
            <person name="Horwitz B.A."/>
            <person name="Barry K.W."/>
            <person name="Condon B.J."/>
            <person name="Copeland A.C."/>
            <person name="Dhillon B."/>
            <person name="Glaser F."/>
            <person name="Hesse C.N."/>
            <person name="Kosti I."/>
            <person name="LaButti K."/>
            <person name="Lindquist E.A."/>
            <person name="Lucas S."/>
            <person name="Salamov A.A."/>
            <person name="Bradshaw R.E."/>
            <person name="Ciuffetti L."/>
            <person name="Hamelin R.C."/>
            <person name="Kema G.H.J."/>
            <person name="Lawrence C."/>
            <person name="Scott J.A."/>
            <person name="Spatafora J.W."/>
            <person name="Turgeon B.G."/>
            <person name="de Wit P.J.G.M."/>
            <person name="Zhong S."/>
            <person name="Goodwin S.B."/>
            <person name="Grigoriev I.V."/>
        </authorList>
    </citation>
    <scope>NUCLEOTIDE SEQUENCE [LARGE SCALE GENOMIC DNA]</scope>
    <source>
        <strain evidence="2 3">UAMH 10762</strain>
    </source>
</reference>
<dbReference type="KEGG" id="bcom:BAUCODRAFT_337878"/>
<name>M2N623_BAUPA</name>
<feature type="compositionally biased region" description="Polar residues" evidence="1">
    <location>
        <begin position="1"/>
        <end position="13"/>
    </location>
</feature>
<evidence type="ECO:0000256" key="1">
    <source>
        <dbReference type="SAM" id="MobiDB-lite"/>
    </source>
</evidence>
<proteinExistence type="predicted"/>
<feature type="region of interest" description="Disordered" evidence="1">
    <location>
        <begin position="33"/>
        <end position="102"/>
    </location>
</feature>
<evidence type="ECO:0000313" key="3">
    <source>
        <dbReference type="Proteomes" id="UP000011761"/>
    </source>
</evidence>
<feature type="region of interest" description="Disordered" evidence="1">
    <location>
        <begin position="1"/>
        <end position="21"/>
    </location>
</feature>
<evidence type="ECO:0000313" key="2">
    <source>
        <dbReference type="EMBL" id="EMC99478.1"/>
    </source>
</evidence>
<protein>
    <recommendedName>
        <fullName evidence="4">F-box domain-containing protein</fullName>
    </recommendedName>
</protein>
<accession>M2N623</accession>
<dbReference type="Proteomes" id="UP000011761">
    <property type="component" value="Unassembled WGS sequence"/>
</dbReference>
<evidence type="ECO:0008006" key="4">
    <source>
        <dbReference type="Google" id="ProtNLM"/>
    </source>
</evidence>
<dbReference type="SUPFAM" id="SSF81383">
    <property type="entry name" value="F-box domain"/>
    <property type="match status" value="1"/>
</dbReference>